<sequence>MHTLRRIKVKWPVLTEMAFMMKKKKKYEFSVEVDLEELTAVPFVSAVLFAKLRLLHGGSFVGHSTREQI</sequence>
<gene>
    <name evidence="1" type="ORF">HZH66_010808</name>
</gene>
<name>A0A834JGH8_VESVU</name>
<protein>
    <submittedName>
        <fullName evidence="1">Uncharacterized protein</fullName>
    </submittedName>
</protein>
<dbReference type="AlphaFoldDB" id="A0A834JGH8"/>
<dbReference type="InterPro" id="IPR039931">
    <property type="entry name" value="EEIG1/2-like"/>
</dbReference>
<comment type="caution">
    <text evidence="1">The sequence shown here is derived from an EMBL/GenBank/DDBJ whole genome shotgun (WGS) entry which is preliminary data.</text>
</comment>
<proteinExistence type="predicted"/>
<keyword evidence="2" id="KW-1185">Reference proteome</keyword>
<dbReference type="PANTHER" id="PTHR21456">
    <property type="entry name" value="FAMILY WITH SEQUENCE SIMILARITY 102"/>
    <property type="match status" value="1"/>
</dbReference>
<dbReference type="EMBL" id="JACSEA010000012">
    <property type="protein sequence ID" value="KAF7388041.1"/>
    <property type="molecule type" value="Genomic_DNA"/>
</dbReference>
<organism evidence="1 2">
    <name type="scientific">Vespula vulgaris</name>
    <name type="common">Yellow jacket</name>
    <name type="synonym">Wasp</name>
    <dbReference type="NCBI Taxonomy" id="7454"/>
    <lineage>
        <taxon>Eukaryota</taxon>
        <taxon>Metazoa</taxon>
        <taxon>Ecdysozoa</taxon>
        <taxon>Arthropoda</taxon>
        <taxon>Hexapoda</taxon>
        <taxon>Insecta</taxon>
        <taxon>Pterygota</taxon>
        <taxon>Neoptera</taxon>
        <taxon>Endopterygota</taxon>
        <taxon>Hymenoptera</taxon>
        <taxon>Apocrita</taxon>
        <taxon>Aculeata</taxon>
        <taxon>Vespoidea</taxon>
        <taxon>Vespidae</taxon>
        <taxon>Vespinae</taxon>
        <taxon>Vespula</taxon>
    </lineage>
</organism>
<evidence type="ECO:0000313" key="1">
    <source>
        <dbReference type="EMBL" id="KAF7388041.1"/>
    </source>
</evidence>
<reference evidence="1" key="1">
    <citation type="journal article" date="2020" name="G3 (Bethesda)">
        <title>High-Quality Assemblies for Three Invasive Social Wasps from the &lt;i&gt;Vespula&lt;/i&gt; Genus.</title>
        <authorList>
            <person name="Harrop T.W.R."/>
            <person name="Guhlin J."/>
            <person name="McLaughlin G.M."/>
            <person name="Permina E."/>
            <person name="Stockwell P."/>
            <person name="Gilligan J."/>
            <person name="Le Lec M.F."/>
            <person name="Gruber M.A.M."/>
            <person name="Quinn O."/>
            <person name="Lovegrove M."/>
            <person name="Duncan E.J."/>
            <person name="Remnant E.J."/>
            <person name="Van Eeckhoven J."/>
            <person name="Graham B."/>
            <person name="Knapp R.A."/>
            <person name="Langford K.W."/>
            <person name="Kronenberg Z."/>
            <person name="Press M.O."/>
            <person name="Eacker S.M."/>
            <person name="Wilson-Rankin E.E."/>
            <person name="Purcell J."/>
            <person name="Lester P.J."/>
            <person name="Dearden P.K."/>
        </authorList>
    </citation>
    <scope>NUCLEOTIDE SEQUENCE</scope>
    <source>
        <strain evidence="1">Marl-1</strain>
    </source>
</reference>
<evidence type="ECO:0000313" key="2">
    <source>
        <dbReference type="Proteomes" id="UP000614350"/>
    </source>
</evidence>
<accession>A0A834JGH8</accession>
<dbReference type="PANTHER" id="PTHR21456:SF1">
    <property type="entry name" value="C2 NT-TYPE DOMAIN-CONTAINING PROTEIN"/>
    <property type="match status" value="1"/>
</dbReference>
<dbReference type="Proteomes" id="UP000614350">
    <property type="component" value="Unassembled WGS sequence"/>
</dbReference>